<proteinExistence type="predicted"/>
<evidence type="ECO:0000256" key="1">
    <source>
        <dbReference type="SAM" id="MobiDB-lite"/>
    </source>
</evidence>
<dbReference type="AlphaFoldDB" id="A0AAW0T972"/>
<name>A0AAW0T972_SCYPA</name>
<evidence type="ECO:0000313" key="3">
    <source>
        <dbReference type="Proteomes" id="UP001487740"/>
    </source>
</evidence>
<feature type="region of interest" description="Disordered" evidence="1">
    <location>
        <begin position="68"/>
        <end position="98"/>
    </location>
</feature>
<dbReference type="Proteomes" id="UP001487740">
    <property type="component" value="Unassembled WGS sequence"/>
</dbReference>
<comment type="caution">
    <text evidence="2">The sequence shown here is derived from an EMBL/GenBank/DDBJ whole genome shotgun (WGS) entry which is preliminary data.</text>
</comment>
<organism evidence="2 3">
    <name type="scientific">Scylla paramamosain</name>
    <name type="common">Mud crab</name>
    <dbReference type="NCBI Taxonomy" id="85552"/>
    <lineage>
        <taxon>Eukaryota</taxon>
        <taxon>Metazoa</taxon>
        <taxon>Ecdysozoa</taxon>
        <taxon>Arthropoda</taxon>
        <taxon>Crustacea</taxon>
        <taxon>Multicrustacea</taxon>
        <taxon>Malacostraca</taxon>
        <taxon>Eumalacostraca</taxon>
        <taxon>Eucarida</taxon>
        <taxon>Decapoda</taxon>
        <taxon>Pleocyemata</taxon>
        <taxon>Brachyura</taxon>
        <taxon>Eubrachyura</taxon>
        <taxon>Portunoidea</taxon>
        <taxon>Portunidae</taxon>
        <taxon>Portuninae</taxon>
        <taxon>Scylla</taxon>
    </lineage>
</organism>
<feature type="compositionally biased region" description="Low complexity" evidence="1">
    <location>
        <begin position="77"/>
        <end position="89"/>
    </location>
</feature>
<keyword evidence="3" id="KW-1185">Reference proteome</keyword>
<reference evidence="2 3" key="1">
    <citation type="submission" date="2023-03" db="EMBL/GenBank/DDBJ databases">
        <title>High-quality genome of Scylla paramamosain provides insights in environmental adaptation.</title>
        <authorList>
            <person name="Zhang L."/>
        </authorList>
    </citation>
    <scope>NUCLEOTIDE SEQUENCE [LARGE SCALE GENOMIC DNA]</scope>
    <source>
        <strain evidence="2">LZ_2023a</strain>
        <tissue evidence="2">Muscle</tissue>
    </source>
</reference>
<sequence>MRCFTGLVDKIPGSATPQYYKAGFSVHETLRSARHASTTGSTHRIYAENTDRNLRVEPLMDTKGGFWRAGETHADWPGGSKSGSPIGSEEIVRPQTIG</sequence>
<dbReference type="EMBL" id="JARAKH010000036">
    <property type="protein sequence ID" value="KAK8384044.1"/>
    <property type="molecule type" value="Genomic_DNA"/>
</dbReference>
<protein>
    <submittedName>
        <fullName evidence="2">Uncharacterized protein</fullName>
    </submittedName>
</protein>
<evidence type="ECO:0000313" key="2">
    <source>
        <dbReference type="EMBL" id="KAK8384044.1"/>
    </source>
</evidence>
<gene>
    <name evidence="2" type="ORF">O3P69_016047</name>
</gene>
<accession>A0AAW0T972</accession>